<keyword evidence="1" id="KW-1133">Transmembrane helix</keyword>
<sequence length="285" mass="32240">MLLCSTPLLFLQFSVHGCDDFPSSAAFSVKAGLYTLQSILHFLLLLVLLRLLTTGFAHEETGGNPWFGGATRQSTNSMEHTPLKRKEQLVERSLESVEGRSGRIAWRSVRGLLCGCVCLNLCIYLLALAATCYQGVNNTMSNEWVRLTSIGSVIRNHLEGFPPMVVVDQMERQLAMSTVLKYRNGTRTTLPTCWKKSFEVGGFREDKCDEKYHPGDGHDFHHNRTNSKLVTFFRFYFRNETSPHPERQILYIEASSMDLLLLLLIIIIIIISIIVITKIPNRGSQ</sequence>
<keyword evidence="2" id="KW-0732">Signal</keyword>
<proteinExistence type="predicted"/>
<name>A0A3P7NL69_DIBLA</name>
<dbReference type="EMBL" id="UYRU01108448">
    <property type="protein sequence ID" value="VDN43585.1"/>
    <property type="molecule type" value="Genomic_DNA"/>
</dbReference>
<keyword evidence="4" id="KW-1185">Reference proteome</keyword>
<gene>
    <name evidence="3" type="ORF">DILT_LOCUS19128</name>
</gene>
<evidence type="ECO:0000313" key="3">
    <source>
        <dbReference type="EMBL" id="VDN43585.1"/>
    </source>
</evidence>
<evidence type="ECO:0000256" key="1">
    <source>
        <dbReference type="SAM" id="Phobius"/>
    </source>
</evidence>
<feature type="transmembrane region" description="Helical" evidence="1">
    <location>
        <begin position="33"/>
        <end position="52"/>
    </location>
</feature>
<dbReference type="AlphaFoldDB" id="A0A3P7NL69"/>
<reference evidence="3 4" key="1">
    <citation type="submission" date="2018-11" db="EMBL/GenBank/DDBJ databases">
        <authorList>
            <consortium name="Pathogen Informatics"/>
        </authorList>
    </citation>
    <scope>NUCLEOTIDE SEQUENCE [LARGE SCALE GENOMIC DNA]</scope>
</reference>
<accession>A0A3P7NL69</accession>
<protein>
    <recommendedName>
        <fullName evidence="5">Transmembrane protein</fullName>
    </recommendedName>
</protein>
<dbReference type="Proteomes" id="UP000281553">
    <property type="component" value="Unassembled WGS sequence"/>
</dbReference>
<feature type="transmembrane region" description="Helical" evidence="1">
    <location>
        <begin position="112"/>
        <end position="136"/>
    </location>
</feature>
<evidence type="ECO:0008006" key="5">
    <source>
        <dbReference type="Google" id="ProtNLM"/>
    </source>
</evidence>
<evidence type="ECO:0000313" key="4">
    <source>
        <dbReference type="Proteomes" id="UP000281553"/>
    </source>
</evidence>
<dbReference type="OrthoDB" id="10336731at2759"/>
<keyword evidence="1" id="KW-0812">Transmembrane</keyword>
<feature type="transmembrane region" description="Helical" evidence="1">
    <location>
        <begin position="259"/>
        <end position="279"/>
    </location>
</feature>
<keyword evidence="1" id="KW-0472">Membrane</keyword>
<feature type="signal peptide" evidence="2">
    <location>
        <begin position="1"/>
        <end position="17"/>
    </location>
</feature>
<organism evidence="3 4">
    <name type="scientific">Dibothriocephalus latus</name>
    <name type="common">Fish tapeworm</name>
    <name type="synonym">Diphyllobothrium latum</name>
    <dbReference type="NCBI Taxonomy" id="60516"/>
    <lineage>
        <taxon>Eukaryota</taxon>
        <taxon>Metazoa</taxon>
        <taxon>Spiralia</taxon>
        <taxon>Lophotrochozoa</taxon>
        <taxon>Platyhelminthes</taxon>
        <taxon>Cestoda</taxon>
        <taxon>Eucestoda</taxon>
        <taxon>Diphyllobothriidea</taxon>
        <taxon>Diphyllobothriidae</taxon>
        <taxon>Dibothriocephalus</taxon>
    </lineage>
</organism>
<evidence type="ECO:0000256" key="2">
    <source>
        <dbReference type="SAM" id="SignalP"/>
    </source>
</evidence>
<feature type="chain" id="PRO_5018123122" description="Transmembrane protein" evidence="2">
    <location>
        <begin position="18"/>
        <end position="285"/>
    </location>
</feature>